<feature type="domain" description="UvrD-like helicase ATP-binding" evidence="16">
    <location>
        <begin position="10"/>
        <end position="308"/>
    </location>
</feature>
<comment type="caution">
    <text evidence="17">The sequence shown here is derived from an EMBL/GenBank/DDBJ whole genome shotgun (WGS) entry which is preliminary data.</text>
</comment>
<dbReference type="PROSITE" id="PS51198">
    <property type="entry name" value="UVRD_HELICASE_ATP_BIND"/>
    <property type="match status" value="1"/>
</dbReference>
<evidence type="ECO:0000259" key="16">
    <source>
        <dbReference type="PROSITE" id="PS51198"/>
    </source>
</evidence>
<dbReference type="GO" id="GO:0005829">
    <property type="term" value="C:cytosol"/>
    <property type="evidence" value="ECO:0007669"/>
    <property type="project" value="TreeGrafter"/>
</dbReference>
<evidence type="ECO:0000256" key="13">
    <source>
        <dbReference type="ARBA" id="ARBA00034808"/>
    </source>
</evidence>
<dbReference type="InterPro" id="IPR000212">
    <property type="entry name" value="DNA_helicase_UvrD/REP"/>
</dbReference>
<dbReference type="Gene3D" id="3.90.320.10">
    <property type="match status" value="1"/>
</dbReference>
<dbReference type="GO" id="GO:0043138">
    <property type="term" value="F:3'-5' DNA helicase activity"/>
    <property type="evidence" value="ECO:0007669"/>
    <property type="project" value="UniProtKB-EC"/>
</dbReference>
<protein>
    <recommendedName>
        <fullName evidence="13">DNA 3'-5' helicase</fullName>
        <ecNumber evidence="13">5.6.2.4</ecNumber>
    </recommendedName>
</protein>
<reference evidence="17 18" key="1">
    <citation type="submission" date="2021-10" db="EMBL/GenBank/DDBJ databases">
        <authorList>
            <person name="Grouzdev D.S."/>
            <person name="Pantiukh K.S."/>
            <person name="Krutkina M.S."/>
        </authorList>
    </citation>
    <scope>NUCLEOTIDE SEQUENCE [LARGE SCALE GENOMIC DNA]</scope>
    <source>
        <strain evidence="17 18">Z-7514</strain>
    </source>
</reference>
<dbReference type="GO" id="GO:0005524">
    <property type="term" value="F:ATP binding"/>
    <property type="evidence" value="ECO:0007669"/>
    <property type="project" value="UniProtKB-UniRule"/>
</dbReference>
<evidence type="ECO:0000256" key="5">
    <source>
        <dbReference type="ARBA" id="ARBA00022801"/>
    </source>
</evidence>
<dbReference type="GO" id="GO:0033202">
    <property type="term" value="C:DNA helicase complex"/>
    <property type="evidence" value="ECO:0007669"/>
    <property type="project" value="TreeGrafter"/>
</dbReference>
<dbReference type="GO" id="GO:0000725">
    <property type="term" value="P:recombinational repair"/>
    <property type="evidence" value="ECO:0007669"/>
    <property type="project" value="TreeGrafter"/>
</dbReference>
<dbReference type="InterPro" id="IPR011335">
    <property type="entry name" value="Restrct_endonuc-II-like"/>
</dbReference>
<evidence type="ECO:0000256" key="3">
    <source>
        <dbReference type="ARBA" id="ARBA00022741"/>
    </source>
</evidence>
<evidence type="ECO:0000256" key="11">
    <source>
        <dbReference type="ARBA" id="ARBA00023235"/>
    </source>
</evidence>
<feature type="binding site" evidence="15">
    <location>
        <begin position="31"/>
        <end position="38"/>
    </location>
    <ligand>
        <name>ATP</name>
        <dbReference type="ChEBI" id="CHEBI:30616"/>
    </ligand>
</feature>
<evidence type="ECO:0000256" key="12">
    <source>
        <dbReference type="ARBA" id="ARBA00034617"/>
    </source>
</evidence>
<evidence type="ECO:0000256" key="2">
    <source>
        <dbReference type="ARBA" id="ARBA00022722"/>
    </source>
</evidence>
<comment type="catalytic activity">
    <reaction evidence="12">
        <text>Couples ATP hydrolysis with the unwinding of duplex DNA by translocating in the 3'-5' direction.</text>
        <dbReference type="EC" id="5.6.2.4"/>
    </reaction>
</comment>
<keyword evidence="18" id="KW-1185">Reference proteome</keyword>
<dbReference type="InterPro" id="IPR014017">
    <property type="entry name" value="DNA_helicase_UvrD-like_C"/>
</dbReference>
<dbReference type="InterPro" id="IPR027417">
    <property type="entry name" value="P-loop_NTPase"/>
</dbReference>
<keyword evidence="10" id="KW-0234">DNA repair</keyword>
<keyword evidence="11" id="KW-0413">Isomerase</keyword>
<evidence type="ECO:0000256" key="8">
    <source>
        <dbReference type="ARBA" id="ARBA00022840"/>
    </source>
</evidence>
<keyword evidence="8 15" id="KW-0067">ATP-binding</keyword>
<dbReference type="Gene3D" id="3.40.50.300">
    <property type="entry name" value="P-loop containing nucleotide triphosphate hydrolases"/>
    <property type="match status" value="3"/>
</dbReference>
<dbReference type="Pfam" id="PF13361">
    <property type="entry name" value="UvrD_C"/>
    <property type="match status" value="1"/>
</dbReference>
<dbReference type="InterPro" id="IPR011604">
    <property type="entry name" value="PDDEXK-like_dom_sf"/>
</dbReference>
<dbReference type="Gene3D" id="1.10.10.160">
    <property type="match status" value="1"/>
</dbReference>
<proteinExistence type="inferred from homology"/>
<sequence length="944" mass="112294">MNDIYNLLDFKPNKEQQKAIETTEGPLLMIAGPGSGKTQSLILRTVNLLANKKVPAKDILVCTFTEKAALQLKTRIANMIDNLDYKIDTSDIMINTIHGFCNEILREFTDVHPHLDRGFEVLDEVMQKFFINDNFKKILRDSTDESRRKKYLNKWKYKWRTIEGLIKYFNKLTQELISPEELVFSGDKFFEELGYAYQNYRDLLSEKNYVDFAFLQYYLNDLLENKKTEEELKNRFKYIMVDEFQDTNYIQEKIIYKLIEKTNNICVVGDEDQSLYRFRGATVRNLLEFPKHFPEAEKVNLTINYRSHQQIIDIYNRFMKSLKWGNARFNKTIKPCRQNRMPLYNSVFKIDEFDKERQAKKVANFIEDLKTREVINDYSEVAILIDSVKGKYSDSFINALGNKGIRSNCPRAKNYFNYEEIRYILASFIYIFKFDKETVSYANDWRLYLEEIKAELTELLKKDKYSNFSNWLEQKKAYYKEIVEKKETTDENLLDLMYQMFEFEPFKRYLDDNSLSKYNLGIMSDLLAKFNKFYLKESQIITFRNAEYIPQRLFQSFFYVLHRTGLNEYEDREKILIKNHVSIMTIHQAKGLEFPVVIVSNLGKRTMQSGKLDKKLKEFKHRDSFEAEHKINDFDYMRKYYVAFSRAENFLVLSKYRKNANPKVRPVYNMVKNLEEIEKNDWNQVKIHAKENSKLKKQYSLTTDVLVYDTCPRQYNFYKESGFTSSRRGGALFGSLVHETIEDVNKYYLKDNSEELSDDKVQGWFENNYDNLREHMQQSLAPNIKKEALNQIIRYYKNNQDLIGKISESELNISIEKPDYFISGKIDIIIDDDGKYKLVDLKATKPEESEEKLEQYRLQLATYANLLKDKHGIDIENAMIYYTGAKNQKEAKMNISIEDKDFQKANDKFDNIVRKIKNEEFILKNLPPKKICSECDFRFFCNQY</sequence>
<dbReference type="AlphaFoldDB" id="A0AAW4X1V6"/>
<evidence type="ECO:0000256" key="10">
    <source>
        <dbReference type="ARBA" id="ARBA00023204"/>
    </source>
</evidence>
<evidence type="ECO:0000313" key="17">
    <source>
        <dbReference type="EMBL" id="MCC3145800.1"/>
    </source>
</evidence>
<evidence type="ECO:0000256" key="4">
    <source>
        <dbReference type="ARBA" id="ARBA00022763"/>
    </source>
</evidence>
<dbReference type="Proteomes" id="UP001199296">
    <property type="component" value="Unassembled WGS sequence"/>
</dbReference>
<comment type="similarity">
    <text evidence="1">Belongs to the helicase family. UvrD subfamily.</text>
</comment>
<dbReference type="PANTHER" id="PTHR11070">
    <property type="entry name" value="UVRD / RECB / PCRA DNA HELICASE FAMILY MEMBER"/>
    <property type="match status" value="1"/>
</dbReference>
<comment type="catalytic activity">
    <reaction evidence="14">
        <text>ATP + H2O = ADP + phosphate + H(+)</text>
        <dbReference type="Rhea" id="RHEA:13065"/>
        <dbReference type="ChEBI" id="CHEBI:15377"/>
        <dbReference type="ChEBI" id="CHEBI:15378"/>
        <dbReference type="ChEBI" id="CHEBI:30616"/>
        <dbReference type="ChEBI" id="CHEBI:43474"/>
        <dbReference type="ChEBI" id="CHEBI:456216"/>
        <dbReference type="EC" id="5.6.2.4"/>
    </reaction>
</comment>
<evidence type="ECO:0000256" key="15">
    <source>
        <dbReference type="PROSITE-ProRule" id="PRU00560"/>
    </source>
</evidence>
<evidence type="ECO:0000256" key="7">
    <source>
        <dbReference type="ARBA" id="ARBA00022839"/>
    </source>
</evidence>
<evidence type="ECO:0000256" key="9">
    <source>
        <dbReference type="ARBA" id="ARBA00023125"/>
    </source>
</evidence>
<accession>A0AAW4X1V6</accession>
<dbReference type="Pfam" id="PF12705">
    <property type="entry name" value="PDDEXK_1"/>
    <property type="match status" value="1"/>
</dbReference>
<dbReference type="Pfam" id="PF00580">
    <property type="entry name" value="UvrD-helicase"/>
    <property type="match status" value="1"/>
</dbReference>
<evidence type="ECO:0000313" key="18">
    <source>
        <dbReference type="Proteomes" id="UP001199296"/>
    </source>
</evidence>
<dbReference type="SUPFAM" id="SSF52980">
    <property type="entry name" value="Restriction endonuclease-like"/>
    <property type="match status" value="1"/>
</dbReference>
<dbReference type="GO" id="GO:0003677">
    <property type="term" value="F:DNA binding"/>
    <property type="evidence" value="ECO:0007669"/>
    <property type="project" value="UniProtKB-KW"/>
</dbReference>
<dbReference type="GO" id="GO:0004527">
    <property type="term" value="F:exonuclease activity"/>
    <property type="evidence" value="ECO:0007669"/>
    <property type="project" value="UniProtKB-KW"/>
</dbReference>
<keyword evidence="4" id="KW-0227">DNA damage</keyword>
<organism evidence="17 18">
    <name type="scientific">Halanaerobium polyolivorans</name>
    <dbReference type="NCBI Taxonomy" id="2886943"/>
    <lineage>
        <taxon>Bacteria</taxon>
        <taxon>Bacillati</taxon>
        <taxon>Bacillota</taxon>
        <taxon>Clostridia</taxon>
        <taxon>Halanaerobiales</taxon>
        <taxon>Halanaerobiaceae</taxon>
        <taxon>Halanaerobium</taxon>
    </lineage>
</organism>
<dbReference type="CDD" id="cd17932">
    <property type="entry name" value="DEXQc_UvrD"/>
    <property type="match status" value="1"/>
</dbReference>
<keyword evidence="7" id="KW-0269">Exonuclease</keyword>
<dbReference type="EC" id="5.6.2.4" evidence="13"/>
<dbReference type="InterPro" id="IPR038726">
    <property type="entry name" value="PDDEXK_AddAB-type"/>
</dbReference>
<gene>
    <name evidence="17" type="ORF">LJ207_10735</name>
</gene>
<evidence type="ECO:0000256" key="1">
    <source>
        <dbReference type="ARBA" id="ARBA00009922"/>
    </source>
</evidence>
<keyword evidence="2" id="KW-0540">Nuclease</keyword>
<evidence type="ECO:0000256" key="6">
    <source>
        <dbReference type="ARBA" id="ARBA00022806"/>
    </source>
</evidence>
<keyword evidence="5 15" id="KW-0378">Hydrolase</keyword>
<dbReference type="RefSeq" id="WP_229346500.1">
    <property type="nucleotide sequence ID" value="NZ_JAJFAT010000017.1"/>
</dbReference>
<dbReference type="EMBL" id="JAJFAT010000017">
    <property type="protein sequence ID" value="MCC3145800.1"/>
    <property type="molecule type" value="Genomic_DNA"/>
</dbReference>
<keyword evidence="6 15" id="KW-0347">Helicase</keyword>
<name>A0AAW4X1V6_9FIRM</name>
<keyword evidence="9" id="KW-0238">DNA-binding</keyword>
<keyword evidence="3 15" id="KW-0547">Nucleotide-binding</keyword>
<dbReference type="PANTHER" id="PTHR11070:SF2">
    <property type="entry name" value="ATP-DEPENDENT DNA HELICASE SRS2"/>
    <property type="match status" value="1"/>
</dbReference>
<dbReference type="InterPro" id="IPR014016">
    <property type="entry name" value="UvrD-like_ATP-bd"/>
</dbReference>
<evidence type="ECO:0000256" key="14">
    <source>
        <dbReference type="ARBA" id="ARBA00048988"/>
    </source>
</evidence>
<dbReference type="SUPFAM" id="SSF52540">
    <property type="entry name" value="P-loop containing nucleoside triphosphate hydrolases"/>
    <property type="match status" value="1"/>
</dbReference>
<dbReference type="InterPro" id="IPR013986">
    <property type="entry name" value="DExx_box_DNA_helicase_dom_sf"/>
</dbReference>